<evidence type="ECO:0000259" key="21">
    <source>
        <dbReference type="PROSITE" id="PS50222"/>
    </source>
</evidence>
<dbReference type="GO" id="GO:0005509">
    <property type="term" value="F:calcium ion binding"/>
    <property type="evidence" value="ECO:0007669"/>
    <property type="project" value="InterPro"/>
</dbReference>
<comment type="subcellular location">
    <subcellularLocation>
        <location evidence="3">Cell membrane</location>
        <topology evidence="3">Peripheral membrane protein</topology>
        <orientation evidence="3">Cytoplasmic side</orientation>
    </subcellularLocation>
    <subcellularLocation>
        <location evidence="2">Cytoplasm</location>
        <location evidence="2">Cytoskeleton</location>
        <location evidence="2">Actin patch</location>
    </subcellularLocation>
    <subcellularLocation>
        <location evidence="1">Endosome membrane</location>
        <topology evidence="1">Peripheral membrane protein</topology>
        <orientation evidence="1">Cytoplasmic side</orientation>
    </subcellularLocation>
</comment>
<evidence type="ECO:0000256" key="12">
    <source>
        <dbReference type="ARBA" id="ARBA00022837"/>
    </source>
</evidence>
<keyword evidence="11" id="KW-0967">Endosome</keyword>
<evidence type="ECO:0000256" key="13">
    <source>
        <dbReference type="ARBA" id="ARBA00023054"/>
    </source>
</evidence>
<keyword evidence="7" id="KW-0963">Cytoplasm</keyword>
<evidence type="ECO:0000256" key="2">
    <source>
        <dbReference type="ARBA" id="ARBA00004134"/>
    </source>
</evidence>
<dbReference type="GO" id="GO:0007015">
    <property type="term" value="P:actin filament organization"/>
    <property type="evidence" value="ECO:0007669"/>
    <property type="project" value="InterPro"/>
</dbReference>
<feature type="domain" description="EF-hand" evidence="21">
    <location>
        <begin position="41"/>
        <end position="76"/>
    </location>
</feature>
<evidence type="ECO:0000256" key="9">
    <source>
        <dbReference type="ARBA" id="ARBA00022723"/>
    </source>
</evidence>
<dbReference type="InterPro" id="IPR011992">
    <property type="entry name" value="EF-hand-dom_pair"/>
</dbReference>
<dbReference type="Proteomes" id="UP001174936">
    <property type="component" value="Unassembled WGS sequence"/>
</dbReference>
<evidence type="ECO:0000256" key="17">
    <source>
        <dbReference type="ARBA" id="ARBA00025194"/>
    </source>
</evidence>
<feature type="domain" description="EH" evidence="20">
    <location>
        <begin position="138"/>
        <end position="226"/>
    </location>
</feature>
<dbReference type="InterPro" id="IPR002048">
    <property type="entry name" value="EF_hand_dom"/>
</dbReference>
<evidence type="ECO:0000256" key="7">
    <source>
        <dbReference type="ARBA" id="ARBA00022490"/>
    </source>
</evidence>
<dbReference type="GO" id="GO:0006897">
    <property type="term" value="P:endocytosis"/>
    <property type="evidence" value="ECO:0007669"/>
    <property type="project" value="UniProtKB-KW"/>
</dbReference>
<dbReference type="InterPro" id="IPR025604">
    <property type="entry name" value="End3"/>
</dbReference>
<name>A0AA39XZN9_9PEZI</name>
<accession>A0AA39XZN9</accession>
<dbReference type="AlphaFoldDB" id="A0AA39XZN9"/>
<dbReference type="GO" id="GO:0016197">
    <property type="term" value="P:endosomal transport"/>
    <property type="evidence" value="ECO:0007669"/>
    <property type="project" value="TreeGrafter"/>
</dbReference>
<reference evidence="22" key="1">
    <citation type="submission" date="2023-06" db="EMBL/GenBank/DDBJ databases">
        <title>Genome-scale phylogeny and comparative genomics of the fungal order Sordariales.</title>
        <authorList>
            <consortium name="Lawrence Berkeley National Laboratory"/>
            <person name="Hensen N."/>
            <person name="Bonometti L."/>
            <person name="Westerberg I."/>
            <person name="Brannstrom I.O."/>
            <person name="Guillou S."/>
            <person name="Cros-Aarteil S."/>
            <person name="Calhoun S."/>
            <person name="Haridas S."/>
            <person name="Kuo A."/>
            <person name="Mondo S."/>
            <person name="Pangilinan J."/>
            <person name="Riley R."/>
            <person name="Labutti K."/>
            <person name="Andreopoulos B."/>
            <person name="Lipzen A."/>
            <person name="Chen C."/>
            <person name="Yanf M."/>
            <person name="Daum C."/>
            <person name="Ng V."/>
            <person name="Clum A."/>
            <person name="Steindorff A."/>
            <person name="Ohm R."/>
            <person name="Martin F."/>
            <person name="Silar P."/>
            <person name="Natvig D."/>
            <person name="Lalanne C."/>
            <person name="Gautier V."/>
            <person name="Ament-Velasquez S.L."/>
            <person name="Kruys A."/>
            <person name="Hutchinson M.I."/>
            <person name="Powell A.J."/>
            <person name="Barry K."/>
            <person name="Miller A.N."/>
            <person name="Grigoriev I.V."/>
            <person name="Debuchy R."/>
            <person name="Gladieux P."/>
            <person name="Thoren M.H."/>
            <person name="Johannesson H."/>
        </authorList>
    </citation>
    <scope>NUCLEOTIDE SEQUENCE</scope>
    <source>
        <strain evidence="22">SMH2532-1</strain>
    </source>
</reference>
<keyword evidence="8" id="KW-0254">Endocytosis</keyword>
<dbReference type="InterPro" id="IPR000261">
    <property type="entry name" value="EH_dom"/>
</dbReference>
<keyword evidence="13" id="KW-0175">Coiled coil</keyword>
<dbReference type="Pfam" id="PF12761">
    <property type="entry name" value="End3"/>
    <property type="match status" value="1"/>
</dbReference>
<keyword evidence="16" id="KW-0206">Cytoskeleton</keyword>
<dbReference type="PROSITE" id="PS00018">
    <property type="entry name" value="EF_HAND_1"/>
    <property type="match status" value="1"/>
</dbReference>
<gene>
    <name evidence="22" type="ORF">B0T16DRAFT_415588</name>
</gene>
<dbReference type="GO" id="GO:0010008">
    <property type="term" value="C:endosome membrane"/>
    <property type="evidence" value="ECO:0007669"/>
    <property type="project" value="UniProtKB-SubCell"/>
</dbReference>
<evidence type="ECO:0000256" key="4">
    <source>
        <dbReference type="ARBA" id="ARBA00009909"/>
    </source>
</evidence>
<keyword evidence="15" id="KW-0009">Actin-binding</keyword>
<dbReference type="GO" id="GO:0005886">
    <property type="term" value="C:plasma membrane"/>
    <property type="evidence" value="ECO:0007669"/>
    <property type="project" value="UniProtKB-SubCell"/>
</dbReference>
<keyword evidence="9" id="KW-0479">Metal-binding</keyword>
<evidence type="ECO:0000256" key="18">
    <source>
        <dbReference type="ARBA" id="ARBA00029684"/>
    </source>
</evidence>
<proteinExistence type="inferred from homology"/>
<dbReference type="PROSITE" id="PS50222">
    <property type="entry name" value="EF_HAND_2"/>
    <property type="match status" value="1"/>
</dbReference>
<protein>
    <recommendedName>
        <fullName evidence="18">Endocytosis protein 3</fullName>
    </recommendedName>
</protein>
<dbReference type="SUPFAM" id="SSF47473">
    <property type="entry name" value="EF-hand"/>
    <property type="match status" value="2"/>
</dbReference>
<keyword evidence="6" id="KW-1003">Cell membrane</keyword>
<sequence length="400" mass="45520">MPPRIEAQEIETYWNIFSTRTNGGKFLTGEQAAPVLKNSGLRDDQLARVWDLADVDGDGNLDFEEFCVAMRVIFDLLNGEWADVPTTLPDWLVPESKAHLVQATRAITGKAVQFERVEDEPDSPGLKDGFDWYMSPADKAKYEQIYQENRDMRGEINFNSLEDLYESLDVPDTDIRSAWNLINPSAGQSINKDACLAFLHILNYRHEGFRIPRTVPASLRTSFERNQIDYQVDSYRSGAAALRWATKADDDTSTGRKAKFGDQYLTRLGRGGFKTRGTDFSSQQKDAEWEEVRLKKQLAELNEKMAKVEEAANRKSGGKRDSKPALVKRELEQLLDYKRKELRDLEEGGGKSRAGGSLKSVSEDLQTVREQVHGLEAHLRSRQQVLEQLRREIEDEKVGR</sequence>
<evidence type="ECO:0000313" key="22">
    <source>
        <dbReference type="EMBL" id="KAK0643259.1"/>
    </source>
</evidence>
<evidence type="ECO:0000256" key="6">
    <source>
        <dbReference type="ARBA" id="ARBA00022475"/>
    </source>
</evidence>
<keyword evidence="23" id="KW-1185">Reference proteome</keyword>
<feature type="region of interest" description="Disordered" evidence="19">
    <location>
        <begin position="345"/>
        <end position="365"/>
    </location>
</feature>
<keyword evidence="14" id="KW-0472">Membrane</keyword>
<dbReference type="InterPro" id="IPR018247">
    <property type="entry name" value="EF_Hand_1_Ca_BS"/>
</dbReference>
<dbReference type="PANTHER" id="PTHR11216">
    <property type="entry name" value="EH DOMAIN"/>
    <property type="match status" value="1"/>
</dbReference>
<evidence type="ECO:0000313" key="23">
    <source>
        <dbReference type="Proteomes" id="UP001174936"/>
    </source>
</evidence>
<evidence type="ECO:0000256" key="8">
    <source>
        <dbReference type="ARBA" id="ARBA00022583"/>
    </source>
</evidence>
<feature type="domain" description="EH" evidence="20">
    <location>
        <begin position="9"/>
        <end position="99"/>
    </location>
</feature>
<evidence type="ECO:0000256" key="3">
    <source>
        <dbReference type="ARBA" id="ARBA00004413"/>
    </source>
</evidence>
<comment type="subunit">
    <text evidence="5">Component of the PAN1 actin cytoskeleton-regulatory complex.</text>
</comment>
<dbReference type="PANTHER" id="PTHR11216:SF74">
    <property type="entry name" value="ACTIN CYTOSKELETON-REGULATORY COMPLEX PROTEIN END3"/>
    <property type="match status" value="1"/>
</dbReference>
<dbReference type="GO" id="GO:0003779">
    <property type="term" value="F:actin binding"/>
    <property type="evidence" value="ECO:0007669"/>
    <property type="project" value="UniProtKB-KW"/>
</dbReference>
<evidence type="ECO:0000256" key="10">
    <source>
        <dbReference type="ARBA" id="ARBA00022737"/>
    </source>
</evidence>
<dbReference type="FunFam" id="1.10.238.10:FF:000339">
    <property type="entry name" value="Actin cytoskeleton-regulatory complex protein END3"/>
    <property type="match status" value="1"/>
</dbReference>
<evidence type="ECO:0000256" key="14">
    <source>
        <dbReference type="ARBA" id="ARBA00023136"/>
    </source>
</evidence>
<dbReference type="SMART" id="SM00054">
    <property type="entry name" value="EFh"/>
    <property type="match status" value="1"/>
</dbReference>
<evidence type="ECO:0000256" key="11">
    <source>
        <dbReference type="ARBA" id="ARBA00022753"/>
    </source>
</evidence>
<evidence type="ECO:0000256" key="19">
    <source>
        <dbReference type="SAM" id="MobiDB-lite"/>
    </source>
</evidence>
<dbReference type="GO" id="GO:0030479">
    <property type="term" value="C:actin cortical patch"/>
    <property type="evidence" value="ECO:0007669"/>
    <property type="project" value="UniProtKB-SubCell"/>
</dbReference>
<evidence type="ECO:0000256" key="15">
    <source>
        <dbReference type="ARBA" id="ARBA00023203"/>
    </source>
</evidence>
<organism evidence="22 23">
    <name type="scientific">Cercophora newfieldiana</name>
    <dbReference type="NCBI Taxonomy" id="92897"/>
    <lineage>
        <taxon>Eukaryota</taxon>
        <taxon>Fungi</taxon>
        <taxon>Dikarya</taxon>
        <taxon>Ascomycota</taxon>
        <taxon>Pezizomycotina</taxon>
        <taxon>Sordariomycetes</taxon>
        <taxon>Sordariomycetidae</taxon>
        <taxon>Sordariales</taxon>
        <taxon>Lasiosphaeriaceae</taxon>
        <taxon>Cercophora</taxon>
    </lineage>
</organism>
<dbReference type="Pfam" id="PF12763">
    <property type="entry name" value="EH"/>
    <property type="match status" value="1"/>
</dbReference>
<dbReference type="CDD" id="cd00052">
    <property type="entry name" value="EH"/>
    <property type="match status" value="1"/>
</dbReference>
<dbReference type="Gene3D" id="1.10.238.10">
    <property type="entry name" value="EF-hand"/>
    <property type="match status" value="2"/>
</dbReference>
<evidence type="ECO:0000256" key="1">
    <source>
        <dbReference type="ARBA" id="ARBA00004125"/>
    </source>
</evidence>
<evidence type="ECO:0000259" key="20">
    <source>
        <dbReference type="PROSITE" id="PS50031"/>
    </source>
</evidence>
<dbReference type="SMART" id="SM00027">
    <property type="entry name" value="EH"/>
    <property type="match status" value="2"/>
</dbReference>
<keyword evidence="12" id="KW-0106">Calcium</keyword>
<dbReference type="PROSITE" id="PS50031">
    <property type="entry name" value="EH"/>
    <property type="match status" value="2"/>
</dbReference>
<evidence type="ECO:0000256" key="5">
    <source>
        <dbReference type="ARBA" id="ARBA00011159"/>
    </source>
</evidence>
<evidence type="ECO:0000256" key="16">
    <source>
        <dbReference type="ARBA" id="ARBA00023212"/>
    </source>
</evidence>
<keyword evidence="10" id="KW-0677">Repeat</keyword>
<comment type="function">
    <text evidence="17">Component of the PAN1 actin cytoskeleton-regulatory complex required for the internalization of endosomes during actin-coupled endocytosis. The complex links the site of endocytosis to the cell membrane-associated actin cytoskeleton. Mediates uptake of external molecules and vacuolar degradation of plasma membrane proteins. Plays a role in the proper organization of the cell membrane-associated actin cytoskeleton and promotes its destabilization.</text>
</comment>
<comment type="caution">
    <text evidence="22">The sequence shown here is derived from an EMBL/GenBank/DDBJ whole genome shotgun (WGS) entry which is preliminary data.</text>
</comment>
<dbReference type="EMBL" id="JAULSV010000005">
    <property type="protein sequence ID" value="KAK0643259.1"/>
    <property type="molecule type" value="Genomic_DNA"/>
</dbReference>
<comment type="similarity">
    <text evidence="4">Belongs to the END3 family.</text>
</comment>